<keyword evidence="2" id="KW-1185">Reference proteome</keyword>
<organism evidence="1 2">
    <name type="scientific">Pistacia atlantica</name>
    <dbReference type="NCBI Taxonomy" id="434234"/>
    <lineage>
        <taxon>Eukaryota</taxon>
        <taxon>Viridiplantae</taxon>
        <taxon>Streptophyta</taxon>
        <taxon>Embryophyta</taxon>
        <taxon>Tracheophyta</taxon>
        <taxon>Spermatophyta</taxon>
        <taxon>Magnoliopsida</taxon>
        <taxon>eudicotyledons</taxon>
        <taxon>Gunneridae</taxon>
        <taxon>Pentapetalae</taxon>
        <taxon>rosids</taxon>
        <taxon>malvids</taxon>
        <taxon>Sapindales</taxon>
        <taxon>Anacardiaceae</taxon>
        <taxon>Pistacia</taxon>
    </lineage>
</organism>
<proteinExistence type="predicted"/>
<reference evidence="2" key="1">
    <citation type="journal article" date="2023" name="G3 (Bethesda)">
        <title>Genome assembly and association tests identify interacting loci associated with vigor, precocity, and sex in interspecific pistachio rootstocks.</title>
        <authorList>
            <person name="Palmer W."/>
            <person name="Jacygrad E."/>
            <person name="Sagayaradj S."/>
            <person name="Cavanaugh K."/>
            <person name="Han R."/>
            <person name="Bertier L."/>
            <person name="Beede B."/>
            <person name="Kafkas S."/>
            <person name="Golino D."/>
            <person name="Preece J."/>
            <person name="Michelmore R."/>
        </authorList>
    </citation>
    <scope>NUCLEOTIDE SEQUENCE [LARGE SCALE GENOMIC DNA]</scope>
</reference>
<accession>A0ACC1A2S1</accession>
<sequence length="77" mass="8912">MIPNFPEVSPCLAYWRNSLRMPKEIIRINFSFHCHQSLKIIFEIHGTPSIGLCKTWVTFLVHPQIKIPVINISRPGV</sequence>
<dbReference type="EMBL" id="CM047908">
    <property type="protein sequence ID" value="KAJ0081784.1"/>
    <property type="molecule type" value="Genomic_DNA"/>
</dbReference>
<comment type="caution">
    <text evidence="1">The sequence shown here is derived from an EMBL/GenBank/DDBJ whole genome shotgun (WGS) entry which is preliminary data.</text>
</comment>
<gene>
    <name evidence="1" type="ORF">Patl1_11480</name>
</gene>
<evidence type="ECO:0000313" key="1">
    <source>
        <dbReference type="EMBL" id="KAJ0081784.1"/>
    </source>
</evidence>
<evidence type="ECO:0000313" key="2">
    <source>
        <dbReference type="Proteomes" id="UP001164250"/>
    </source>
</evidence>
<dbReference type="Proteomes" id="UP001164250">
    <property type="component" value="Chromosome 12"/>
</dbReference>
<name>A0ACC1A2S1_9ROSI</name>
<protein>
    <submittedName>
        <fullName evidence="1">Uncharacterized protein</fullName>
    </submittedName>
</protein>